<evidence type="ECO:0000256" key="11">
    <source>
        <dbReference type="SAM" id="Phobius"/>
    </source>
</evidence>
<dbReference type="GO" id="GO:0005886">
    <property type="term" value="C:plasma membrane"/>
    <property type="evidence" value="ECO:0007669"/>
    <property type="project" value="UniProtKB-SubCell"/>
</dbReference>
<evidence type="ECO:0000313" key="14">
    <source>
        <dbReference type="Proteomes" id="UP000218899"/>
    </source>
</evidence>
<evidence type="ECO:0000256" key="9">
    <source>
        <dbReference type="ARBA" id="ARBA00025772"/>
    </source>
</evidence>
<evidence type="ECO:0000256" key="7">
    <source>
        <dbReference type="ARBA" id="ARBA00022989"/>
    </source>
</evidence>
<dbReference type="Gene3D" id="3.30.700.10">
    <property type="entry name" value="Glycoprotein, Type 4 Pilin"/>
    <property type="match status" value="1"/>
</dbReference>
<evidence type="ECO:0000256" key="1">
    <source>
        <dbReference type="ARBA" id="ARBA00004377"/>
    </source>
</evidence>
<keyword evidence="5" id="KW-0997">Cell inner membrane</keyword>
<protein>
    <recommendedName>
        <fullName evidence="2">Type II secretion system protein H</fullName>
    </recommendedName>
    <alternativeName>
        <fullName evidence="10">General secretion pathway protein H</fullName>
    </alternativeName>
</protein>
<feature type="domain" description="General secretion pathway GspH" evidence="12">
    <location>
        <begin position="48"/>
        <end position="149"/>
    </location>
</feature>
<organism evidence="13 14">
    <name type="scientific">Sulfurifustis variabilis</name>
    <dbReference type="NCBI Taxonomy" id="1675686"/>
    <lineage>
        <taxon>Bacteria</taxon>
        <taxon>Pseudomonadati</taxon>
        <taxon>Pseudomonadota</taxon>
        <taxon>Gammaproteobacteria</taxon>
        <taxon>Acidiferrobacterales</taxon>
        <taxon>Acidiferrobacteraceae</taxon>
        <taxon>Sulfurifustis</taxon>
    </lineage>
</organism>
<dbReference type="SUPFAM" id="SSF54523">
    <property type="entry name" value="Pili subunits"/>
    <property type="match status" value="1"/>
</dbReference>
<dbReference type="InterPro" id="IPR012902">
    <property type="entry name" value="N_methyl_site"/>
</dbReference>
<keyword evidence="4" id="KW-0488">Methylation</keyword>
<reference evidence="13 14" key="1">
    <citation type="submission" date="2015-08" db="EMBL/GenBank/DDBJ databases">
        <title>Complete genome sequence of Sulfurifustis variabilis.</title>
        <authorList>
            <person name="Miura A."/>
            <person name="Kojima H."/>
            <person name="Fukui M."/>
        </authorList>
    </citation>
    <scope>NUCLEOTIDE SEQUENCE [LARGE SCALE GENOMIC DNA]</scope>
    <source>
        <strain evidence="14">skN76</strain>
    </source>
</reference>
<dbReference type="Proteomes" id="UP000218899">
    <property type="component" value="Chromosome"/>
</dbReference>
<dbReference type="Pfam" id="PF12019">
    <property type="entry name" value="GspH"/>
    <property type="match status" value="1"/>
</dbReference>
<evidence type="ECO:0000256" key="8">
    <source>
        <dbReference type="ARBA" id="ARBA00023136"/>
    </source>
</evidence>
<dbReference type="NCBIfam" id="TIGR02532">
    <property type="entry name" value="IV_pilin_GFxxxE"/>
    <property type="match status" value="1"/>
</dbReference>
<keyword evidence="3" id="KW-1003">Cell membrane</keyword>
<proteinExistence type="inferred from homology"/>
<accession>A0A1B4V3E5</accession>
<dbReference type="InterPro" id="IPR045584">
    <property type="entry name" value="Pilin-like"/>
</dbReference>
<evidence type="ECO:0000256" key="5">
    <source>
        <dbReference type="ARBA" id="ARBA00022519"/>
    </source>
</evidence>
<sequence>MARARTHRSPPAGFTLVELVVILLIISIIAVYAAVTTPSNAEATLSQQAHLLARHLRHAQTLAMTWGRPLRLTAGGGAYAVSCVTAGAAPCDASPVTDPATRAPFSVGLAYGVTVSGATVDFDVHGRPSAGATFTLSGAGATDRTVALSVLTGFVAVTP</sequence>
<evidence type="ECO:0000256" key="2">
    <source>
        <dbReference type="ARBA" id="ARBA00021549"/>
    </source>
</evidence>
<keyword evidence="8 11" id="KW-0472">Membrane</keyword>
<comment type="subcellular location">
    <subcellularLocation>
        <location evidence="1">Cell inner membrane</location>
        <topology evidence="1">Single-pass membrane protein</topology>
    </subcellularLocation>
</comment>
<keyword evidence="14" id="KW-1185">Reference proteome</keyword>
<dbReference type="Pfam" id="PF07963">
    <property type="entry name" value="N_methyl"/>
    <property type="match status" value="1"/>
</dbReference>
<dbReference type="AlphaFoldDB" id="A0A1B4V3E5"/>
<dbReference type="GO" id="GO:0015627">
    <property type="term" value="C:type II protein secretion system complex"/>
    <property type="evidence" value="ECO:0007669"/>
    <property type="project" value="InterPro"/>
</dbReference>
<evidence type="ECO:0000256" key="4">
    <source>
        <dbReference type="ARBA" id="ARBA00022481"/>
    </source>
</evidence>
<evidence type="ECO:0000256" key="10">
    <source>
        <dbReference type="ARBA" id="ARBA00030775"/>
    </source>
</evidence>
<dbReference type="KEGG" id="sva:SVA_0430"/>
<gene>
    <name evidence="13" type="ORF">SVA_0430</name>
</gene>
<keyword evidence="7 11" id="KW-1133">Transmembrane helix</keyword>
<name>A0A1B4V3E5_9GAMM</name>
<evidence type="ECO:0000256" key="3">
    <source>
        <dbReference type="ARBA" id="ARBA00022475"/>
    </source>
</evidence>
<dbReference type="InterPro" id="IPR022346">
    <property type="entry name" value="T2SS_GspH"/>
</dbReference>
<dbReference type="GO" id="GO:0015628">
    <property type="term" value="P:protein secretion by the type II secretion system"/>
    <property type="evidence" value="ECO:0007669"/>
    <property type="project" value="InterPro"/>
</dbReference>
<evidence type="ECO:0000313" key="13">
    <source>
        <dbReference type="EMBL" id="BAU47012.1"/>
    </source>
</evidence>
<evidence type="ECO:0000256" key="6">
    <source>
        <dbReference type="ARBA" id="ARBA00022692"/>
    </source>
</evidence>
<dbReference type="RefSeq" id="WP_197703325.1">
    <property type="nucleotide sequence ID" value="NZ_AP014936.1"/>
</dbReference>
<evidence type="ECO:0000259" key="12">
    <source>
        <dbReference type="Pfam" id="PF12019"/>
    </source>
</evidence>
<keyword evidence="6 11" id="KW-0812">Transmembrane</keyword>
<dbReference type="EMBL" id="AP014936">
    <property type="protein sequence ID" value="BAU47012.1"/>
    <property type="molecule type" value="Genomic_DNA"/>
</dbReference>
<feature type="transmembrane region" description="Helical" evidence="11">
    <location>
        <begin position="12"/>
        <end position="35"/>
    </location>
</feature>
<comment type="similarity">
    <text evidence="9">Belongs to the GSP H family.</text>
</comment>